<dbReference type="EMBL" id="CP036526">
    <property type="protein sequence ID" value="QDT13391.1"/>
    <property type="molecule type" value="Genomic_DNA"/>
</dbReference>
<protein>
    <submittedName>
        <fullName evidence="1">Uncharacterized protein</fullName>
    </submittedName>
</protein>
<accession>A0A517P1Z4</accession>
<dbReference type="AlphaFoldDB" id="A0A517P1Z4"/>
<sequence length="79" mass="8570">MGGDELIAAFPSLVEPLTVGRAGTREQSHSEDRNVRELSENSWYSSENIVKSGLLATEYFVTPSSTSAFTTTSYGAFFA</sequence>
<name>A0A517P1Z4_9BACT</name>
<keyword evidence="2" id="KW-1185">Reference proteome</keyword>
<organism evidence="1 2">
    <name type="scientific">Stieleria marina</name>
    <dbReference type="NCBI Taxonomy" id="1930275"/>
    <lineage>
        <taxon>Bacteria</taxon>
        <taxon>Pseudomonadati</taxon>
        <taxon>Planctomycetota</taxon>
        <taxon>Planctomycetia</taxon>
        <taxon>Pirellulales</taxon>
        <taxon>Pirellulaceae</taxon>
        <taxon>Stieleria</taxon>
    </lineage>
</organism>
<evidence type="ECO:0000313" key="2">
    <source>
        <dbReference type="Proteomes" id="UP000319817"/>
    </source>
</evidence>
<evidence type="ECO:0000313" key="1">
    <source>
        <dbReference type="EMBL" id="QDT13391.1"/>
    </source>
</evidence>
<dbReference type="Proteomes" id="UP000319817">
    <property type="component" value="Chromosome"/>
</dbReference>
<proteinExistence type="predicted"/>
<gene>
    <name evidence="1" type="ORF">K239x_54090</name>
</gene>
<reference evidence="1 2" key="1">
    <citation type="submission" date="2019-02" db="EMBL/GenBank/DDBJ databases">
        <title>Deep-cultivation of Planctomycetes and their phenomic and genomic characterization uncovers novel biology.</title>
        <authorList>
            <person name="Wiegand S."/>
            <person name="Jogler M."/>
            <person name="Boedeker C."/>
            <person name="Pinto D."/>
            <person name="Vollmers J."/>
            <person name="Rivas-Marin E."/>
            <person name="Kohn T."/>
            <person name="Peeters S.H."/>
            <person name="Heuer A."/>
            <person name="Rast P."/>
            <person name="Oberbeckmann S."/>
            <person name="Bunk B."/>
            <person name="Jeske O."/>
            <person name="Meyerdierks A."/>
            <person name="Storesund J.E."/>
            <person name="Kallscheuer N."/>
            <person name="Luecker S."/>
            <person name="Lage O.M."/>
            <person name="Pohl T."/>
            <person name="Merkel B.J."/>
            <person name="Hornburger P."/>
            <person name="Mueller R.-W."/>
            <person name="Bruemmer F."/>
            <person name="Labrenz M."/>
            <person name="Spormann A.M."/>
            <person name="Op den Camp H."/>
            <person name="Overmann J."/>
            <person name="Amann R."/>
            <person name="Jetten M.S.M."/>
            <person name="Mascher T."/>
            <person name="Medema M.H."/>
            <person name="Devos D.P."/>
            <person name="Kaster A.-K."/>
            <person name="Ovreas L."/>
            <person name="Rohde M."/>
            <person name="Galperin M.Y."/>
            <person name="Jogler C."/>
        </authorList>
    </citation>
    <scope>NUCLEOTIDE SEQUENCE [LARGE SCALE GENOMIC DNA]</scope>
    <source>
        <strain evidence="1 2">K23_9</strain>
    </source>
</reference>